<evidence type="ECO:0000313" key="2">
    <source>
        <dbReference type="Proteomes" id="UP000287651"/>
    </source>
</evidence>
<name>A0A427APQ0_ENSVE</name>
<sequence>MSSVNLKGVEHHLSIPLGVKSVKQIPQKFTPGRQKAISDEVDHPIEAGFIAKVRLEEFRYRDPCVDTAREEDA</sequence>
<protein>
    <submittedName>
        <fullName evidence="1">Uncharacterized protein</fullName>
    </submittedName>
</protein>
<proteinExistence type="predicted"/>
<dbReference type="AlphaFoldDB" id="A0A427APQ0"/>
<evidence type="ECO:0000313" key="1">
    <source>
        <dbReference type="EMBL" id="RRT78206.1"/>
    </source>
</evidence>
<gene>
    <name evidence="1" type="ORF">B296_00019161</name>
</gene>
<dbReference type="Proteomes" id="UP000287651">
    <property type="component" value="Unassembled WGS sequence"/>
</dbReference>
<dbReference type="EMBL" id="AMZH03001735">
    <property type="protein sequence ID" value="RRT78206.1"/>
    <property type="molecule type" value="Genomic_DNA"/>
</dbReference>
<organism evidence="1 2">
    <name type="scientific">Ensete ventricosum</name>
    <name type="common">Abyssinian banana</name>
    <name type="synonym">Musa ensete</name>
    <dbReference type="NCBI Taxonomy" id="4639"/>
    <lineage>
        <taxon>Eukaryota</taxon>
        <taxon>Viridiplantae</taxon>
        <taxon>Streptophyta</taxon>
        <taxon>Embryophyta</taxon>
        <taxon>Tracheophyta</taxon>
        <taxon>Spermatophyta</taxon>
        <taxon>Magnoliopsida</taxon>
        <taxon>Liliopsida</taxon>
        <taxon>Zingiberales</taxon>
        <taxon>Musaceae</taxon>
        <taxon>Ensete</taxon>
    </lineage>
</organism>
<comment type="caution">
    <text evidence="1">The sequence shown here is derived from an EMBL/GenBank/DDBJ whole genome shotgun (WGS) entry which is preliminary data.</text>
</comment>
<reference evidence="1 2" key="1">
    <citation type="journal article" date="2014" name="Agronomy (Basel)">
        <title>A Draft Genome Sequence for Ensete ventricosum, the Drought-Tolerant Tree Against Hunger.</title>
        <authorList>
            <person name="Harrison J."/>
            <person name="Moore K.A."/>
            <person name="Paszkiewicz K."/>
            <person name="Jones T."/>
            <person name="Grant M."/>
            <person name="Ambacheew D."/>
            <person name="Muzemil S."/>
            <person name="Studholme D.J."/>
        </authorList>
    </citation>
    <scope>NUCLEOTIDE SEQUENCE [LARGE SCALE GENOMIC DNA]</scope>
</reference>
<accession>A0A427APQ0</accession>